<keyword evidence="8" id="KW-0067">ATP-binding</keyword>
<dbReference type="NCBIfam" id="TIGR00682">
    <property type="entry name" value="lpxK"/>
    <property type="match status" value="1"/>
</dbReference>
<dbReference type="PANTHER" id="PTHR42724">
    <property type="entry name" value="TETRAACYLDISACCHARIDE 4'-KINASE"/>
    <property type="match status" value="1"/>
</dbReference>
<evidence type="ECO:0000256" key="5">
    <source>
        <dbReference type="ARBA" id="ARBA00022679"/>
    </source>
</evidence>
<dbReference type="InterPro" id="IPR027417">
    <property type="entry name" value="P-loop_NTPase"/>
</dbReference>
<gene>
    <name evidence="10" type="ORF">METZ01_LOCUS49945</name>
</gene>
<dbReference type="GO" id="GO:0005886">
    <property type="term" value="C:plasma membrane"/>
    <property type="evidence" value="ECO:0007669"/>
    <property type="project" value="TreeGrafter"/>
</dbReference>
<evidence type="ECO:0000256" key="3">
    <source>
        <dbReference type="ARBA" id="ARBA00022516"/>
    </source>
</evidence>
<keyword evidence="5" id="KW-0808">Transferase</keyword>
<protein>
    <recommendedName>
        <fullName evidence="2">tetraacyldisaccharide 4'-kinase</fullName>
        <ecNumber evidence="2">2.7.1.130</ecNumber>
    </recommendedName>
</protein>
<dbReference type="HAMAP" id="MF_00409">
    <property type="entry name" value="LpxK"/>
    <property type="match status" value="1"/>
</dbReference>
<dbReference type="GO" id="GO:0009244">
    <property type="term" value="P:lipopolysaccharide core region biosynthetic process"/>
    <property type="evidence" value="ECO:0007669"/>
    <property type="project" value="TreeGrafter"/>
</dbReference>
<evidence type="ECO:0000313" key="10">
    <source>
        <dbReference type="EMBL" id="SUZ97091.1"/>
    </source>
</evidence>
<keyword evidence="3" id="KW-0444">Lipid biosynthesis</keyword>
<evidence type="ECO:0000256" key="2">
    <source>
        <dbReference type="ARBA" id="ARBA00012071"/>
    </source>
</evidence>
<evidence type="ECO:0000256" key="6">
    <source>
        <dbReference type="ARBA" id="ARBA00022741"/>
    </source>
</evidence>
<dbReference type="InterPro" id="IPR003758">
    <property type="entry name" value="LpxK"/>
</dbReference>
<dbReference type="Pfam" id="PF02606">
    <property type="entry name" value="LpxK"/>
    <property type="match status" value="1"/>
</dbReference>
<dbReference type="AlphaFoldDB" id="A0A381S156"/>
<dbReference type="UniPathway" id="UPA00359">
    <property type="reaction ID" value="UER00482"/>
</dbReference>
<dbReference type="EC" id="2.7.1.130" evidence="2"/>
<keyword evidence="7" id="KW-0418">Kinase</keyword>
<dbReference type="GO" id="GO:0009245">
    <property type="term" value="P:lipid A biosynthetic process"/>
    <property type="evidence" value="ECO:0007669"/>
    <property type="project" value="UniProtKB-KW"/>
</dbReference>
<evidence type="ECO:0000256" key="1">
    <source>
        <dbReference type="ARBA" id="ARBA00004870"/>
    </source>
</evidence>
<evidence type="ECO:0000256" key="8">
    <source>
        <dbReference type="ARBA" id="ARBA00022840"/>
    </source>
</evidence>
<organism evidence="10">
    <name type="scientific">marine metagenome</name>
    <dbReference type="NCBI Taxonomy" id="408172"/>
    <lineage>
        <taxon>unclassified sequences</taxon>
        <taxon>metagenomes</taxon>
        <taxon>ecological metagenomes</taxon>
    </lineage>
</organism>
<reference evidence="10" key="1">
    <citation type="submission" date="2018-05" db="EMBL/GenBank/DDBJ databases">
        <authorList>
            <person name="Lanie J.A."/>
            <person name="Ng W.-L."/>
            <person name="Kazmierczak K.M."/>
            <person name="Andrzejewski T.M."/>
            <person name="Davidsen T.M."/>
            <person name="Wayne K.J."/>
            <person name="Tettelin H."/>
            <person name="Glass J.I."/>
            <person name="Rusch D."/>
            <person name="Podicherti R."/>
            <person name="Tsui H.-C.T."/>
            <person name="Winkler M.E."/>
        </authorList>
    </citation>
    <scope>NUCLEOTIDE SEQUENCE</scope>
</reference>
<keyword evidence="9" id="KW-0443">Lipid metabolism</keyword>
<dbReference type="SUPFAM" id="SSF52540">
    <property type="entry name" value="P-loop containing nucleoside triphosphate hydrolases"/>
    <property type="match status" value="1"/>
</dbReference>
<dbReference type="GO" id="GO:0009029">
    <property type="term" value="F:lipid-A 4'-kinase activity"/>
    <property type="evidence" value="ECO:0007669"/>
    <property type="project" value="UniProtKB-EC"/>
</dbReference>
<evidence type="ECO:0000256" key="9">
    <source>
        <dbReference type="ARBA" id="ARBA00023098"/>
    </source>
</evidence>
<evidence type="ECO:0000256" key="4">
    <source>
        <dbReference type="ARBA" id="ARBA00022556"/>
    </source>
</evidence>
<keyword evidence="4" id="KW-0441">Lipid A biosynthesis</keyword>
<comment type="pathway">
    <text evidence="1">Glycolipid biosynthesis; lipid IV(A) biosynthesis; lipid IV(A) from (3R)-3-hydroxytetradecanoyl-[acyl-carrier-protein] and UDP-N-acetyl-alpha-D-glucosamine: step 6/6.</text>
</comment>
<evidence type="ECO:0000256" key="7">
    <source>
        <dbReference type="ARBA" id="ARBA00022777"/>
    </source>
</evidence>
<accession>A0A381S156</accession>
<dbReference type="EMBL" id="UINC01002476">
    <property type="protein sequence ID" value="SUZ97091.1"/>
    <property type="molecule type" value="Genomic_DNA"/>
</dbReference>
<sequence>MSKIFSLIIQIRSILFTSKILRSTKVSVPVIVVGNITVGGTGKTPITLFLADWFHDKGKKVGIISRGYKGEKTREQPFILSENDNAKDYGDEAVYMARESKAMVCVCKNKTKAAELLIDSGAELIISDDGLQHYKLARDHEIVVIDSTRLLGNGYYLPAGPLRESSDRLNSVDLILINGGKDEEQNLFLGNAPTLNFNIQNEYLVDLNTGQKSKLKDFRGQTFKVLAGLGNPEKIYKKIEDYGIEVIPIITEDHGLINLENFNKENAYPLMMTPKDAVKYNGSFPNDTYLLEPTIEIDKNYFLTIFGQYL</sequence>
<dbReference type="GO" id="GO:0005524">
    <property type="term" value="F:ATP binding"/>
    <property type="evidence" value="ECO:0007669"/>
    <property type="project" value="UniProtKB-KW"/>
</dbReference>
<keyword evidence="6" id="KW-0547">Nucleotide-binding</keyword>
<proteinExistence type="inferred from homology"/>
<name>A0A381S156_9ZZZZ</name>
<dbReference type="PANTHER" id="PTHR42724:SF1">
    <property type="entry name" value="TETRAACYLDISACCHARIDE 4'-KINASE, MITOCHONDRIAL-RELATED"/>
    <property type="match status" value="1"/>
</dbReference>